<comment type="caution">
    <text evidence="3">The sequence shown here is derived from an EMBL/GenBank/DDBJ whole genome shotgun (WGS) entry which is preliminary data.</text>
</comment>
<evidence type="ECO:0000256" key="2">
    <source>
        <dbReference type="SAM" id="Phobius"/>
    </source>
</evidence>
<dbReference type="Proteomes" id="UP001224775">
    <property type="component" value="Unassembled WGS sequence"/>
</dbReference>
<keyword evidence="4" id="KW-1185">Reference proteome</keyword>
<proteinExistence type="predicted"/>
<sequence>MSRAFTPPDTLSQDDIRTVADVRRAVWINGLFGLGAGSAIGMIGHLALQTLQRRHVPKVASTAEKSTEKTSATTLSKKQTTSSILYKLLKPLPPLTKNTFLLSFLGGGALGSFVLSSTAGKNAVHLLHPIFNVGRDEYAGMSPYQIEAKKAEMTLQQQQSGAVEDGALTAAAAINQDDQLDIQHHKQRTLHRKASIKERLESGHSLSDTHSTEAHYHPSDEEEIVRDKAMHRAEVWERRQTERRRWVKDKIESGGSLSDSHVTGGGGSGR</sequence>
<evidence type="ECO:0000313" key="3">
    <source>
        <dbReference type="EMBL" id="KAK1739229.1"/>
    </source>
</evidence>
<feature type="region of interest" description="Disordered" evidence="1">
    <location>
        <begin position="247"/>
        <end position="270"/>
    </location>
</feature>
<feature type="compositionally biased region" description="Basic and acidic residues" evidence="1">
    <location>
        <begin position="210"/>
        <end position="226"/>
    </location>
</feature>
<keyword evidence="2" id="KW-1133">Transmembrane helix</keyword>
<evidence type="ECO:0000313" key="4">
    <source>
        <dbReference type="Proteomes" id="UP001224775"/>
    </source>
</evidence>
<feature type="region of interest" description="Disordered" evidence="1">
    <location>
        <begin position="200"/>
        <end position="226"/>
    </location>
</feature>
<accession>A0AAD9DAT5</accession>
<protein>
    <submittedName>
        <fullName evidence="3">Uncharacterized protein</fullName>
    </submittedName>
</protein>
<keyword evidence="2" id="KW-0472">Membrane</keyword>
<gene>
    <name evidence="3" type="ORF">QTG54_009772</name>
</gene>
<evidence type="ECO:0000256" key="1">
    <source>
        <dbReference type="SAM" id="MobiDB-lite"/>
    </source>
</evidence>
<keyword evidence="2" id="KW-0812">Transmembrane</keyword>
<reference evidence="3" key="1">
    <citation type="submission" date="2023-06" db="EMBL/GenBank/DDBJ databases">
        <title>Survivors Of The Sea: Transcriptome response of Skeletonema marinoi to long-term dormancy.</title>
        <authorList>
            <person name="Pinder M.I.M."/>
            <person name="Kourtchenko O."/>
            <person name="Robertson E.K."/>
            <person name="Larsson T."/>
            <person name="Maumus F."/>
            <person name="Osuna-Cruz C.M."/>
            <person name="Vancaester E."/>
            <person name="Stenow R."/>
            <person name="Vandepoele K."/>
            <person name="Ploug H."/>
            <person name="Bruchert V."/>
            <person name="Godhe A."/>
            <person name="Topel M."/>
        </authorList>
    </citation>
    <scope>NUCLEOTIDE SEQUENCE</scope>
    <source>
        <strain evidence="3">R05AC</strain>
    </source>
</reference>
<organism evidence="3 4">
    <name type="scientific">Skeletonema marinoi</name>
    <dbReference type="NCBI Taxonomy" id="267567"/>
    <lineage>
        <taxon>Eukaryota</taxon>
        <taxon>Sar</taxon>
        <taxon>Stramenopiles</taxon>
        <taxon>Ochrophyta</taxon>
        <taxon>Bacillariophyta</taxon>
        <taxon>Coscinodiscophyceae</taxon>
        <taxon>Thalassiosirophycidae</taxon>
        <taxon>Thalassiosirales</taxon>
        <taxon>Skeletonemataceae</taxon>
        <taxon>Skeletonema</taxon>
        <taxon>Skeletonema marinoi-dohrnii complex</taxon>
    </lineage>
</organism>
<name>A0AAD9DAT5_9STRA</name>
<dbReference type="EMBL" id="JATAAI010000018">
    <property type="protein sequence ID" value="KAK1739229.1"/>
    <property type="molecule type" value="Genomic_DNA"/>
</dbReference>
<feature type="transmembrane region" description="Helical" evidence="2">
    <location>
        <begin position="26"/>
        <end position="48"/>
    </location>
</feature>
<dbReference type="AlphaFoldDB" id="A0AAD9DAT5"/>